<proteinExistence type="predicted"/>
<dbReference type="AlphaFoldDB" id="A0A6J6ENC7"/>
<dbReference type="GO" id="GO:0050518">
    <property type="term" value="F:2-C-methyl-D-erythritol 4-phosphate cytidylyltransferase activity"/>
    <property type="evidence" value="ECO:0007669"/>
    <property type="project" value="TreeGrafter"/>
</dbReference>
<dbReference type="SUPFAM" id="SSF53448">
    <property type="entry name" value="Nucleotide-diphospho-sugar transferases"/>
    <property type="match status" value="1"/>
</dbReference>
<gene>
    <name evidence="3" type="ORF">UFOPK1698_00942</name>
</gene>
<dbReference type="EMBL" id="CAEZTP010000092">
    <property type="protein sequence ID" value="CAB4577952.1"/>
    <property type="molecule type" value="Genomic_DNA"/>
</dbReference>
<dbReference type="GO" id="GO:0008299">
    <property type="term" value="P:isoprenoid biosynthetic process"/>
    <property type="evidence" value="ECO:0007669"/>
    <property type="project" value="InterPro"/>
</dbReference>
<dbReference type="InterPro" id="IPR034683">
    <property type="entry name" value="IspD/TarI"/>
</dbReference>
<dbReference type="PANTHER" id="PTHR32125:SF4">
    <property type="entry name" value="2-C-METHYL-D-ERYTHRITOL 4-PHOSPHATE CYTIDYLYLTRANSFERASE, CHLOROPLASTIC"/>
    <property type="match status" value="1"/>
</dbReference>
<dbReference type="InterPro" id="IPR029044">
    <property type="entry name" value="Nucleotide-diphossugar_trans"/>
</dbReference>
<dbReference type="PANTHER" id="PTHR32125">
    <property type="entry name" value="2-C-METHYL-D-ERYTHRITOL 4-PHOSPHATE CYTIDYLYLTRANSFERASE, CHLOROPLASTIC"/>
    <property type="match status" value="1"/>
</dbReference>
<evidence type="ECO:0000313" key="3">
    <source>
        <dbReference type="EMBL" id="CAB4577952.1"/>
    </source>
</evidence>
<dbReference type="PROSITE" id="PS01295">
    <property type="entry name" value="ISPD"/>
    <property type="match status" value="1"/>
</dbReference>
<reference evidence="3" key="1">
    <citation type="submission" date="2020-05" db="EMBL/GenBank/DDBJ databases">
        <authorList>
            <person name="Chiriac C."/>
            <person name="Salcher M."/>
            <person name="Ghai R."/>
            <person name="Kavagutti S V."/>
        </authorList>
    </citation>
    <scope>NUCLEOTIDE SEQUENCE</scope>
</reference>
<sequence length="242" mass="25997">MGKHDTIADMKSGIKAALVVLAAGSATRFGHTTNKVWLPLSGRRIISRSLTNAAKNFKQARIVLVINPDDEALAQEVIKREMAGLKIEVVYGGSTRHESEHNALTYLAPAINSGEVEVVLIHDGARPLATPALFVEIADAAHRHGGAIPTIAVNPREMDMVRSDTVVRVQTPQGFTAPQLLEAYTKAAADGFNGTDTAACMEKYFPNITTVAITADASNVKITYPQDLAIAEHVLAKRGYKD</sequence>
<keyword evidence="1" id="KW-0808">Transferase</keyword>
<organism evidence="3">
    <name type="scientific">freshwater metagenome</name>
    <dbReference type="NCBI Taxonomy" id="449393"/>
    <lineage>
        <taxon>unclassified sequences</taxon>
        <taxon>metagenomes</taxon>
        <taxon>ecological metagenomes</taxon>
    </lineage>
</organism>
<evidence type="ECO:0000256" key="2">
    <source>
        <dbReference type="ARBA" id="ARBA00022695"/>
    </source>
</evidence>
<protein>
    <submittedName>
        <fullName evidence="3">Unannotated protein</fullName>
    </submittedName>
</protein>
<accession>A0A6J6ENC7</accession>
<keyword evidence="2" id="KW-0548">Nucleotidyltransferase</keyword>
<dbReference type="InterPro" id="IPR050088">
    <property type="entry name" value="IspD/TarI_cytidylyltransf_bact"/>
</dbReference>
<dbReference type="Gene3D" id="3.90.550.10">
    <property type="entry name" value="Spore Coat Polysaccharide Biosynthesis Protein SpsA, Chain A"/>
    <property type="match status" value="1"/>
</dbReference>
<dbReference type="CDD" id="cd02516">
    <property type="entry name" value="CDP-ME_synthetase"/>
    <property type="match status" value="1"/>
</dbReference>
<name>A0A6J6ENC7_9ZZZZ</name>
<dbReference type="InterPro" id="IPR018294">
    <property type="entry name" value="ISPD_synthase_CS"/>
</dbReference>
<dbReference type="Pfam" id="PF01128">
    <property type="entry name" value="IspD"/>
    <property type="match status" value="1"/>
</dbReference>
<evidence type="ECO:0000256" key="1">
    <source>
        <dbReference type="ARBA" id="ARBA00022679"/>
    </source>
</evidence>